<accession>A0A420WAY1</accession>
<name>A0A420WAY1_9PROT</name>
<reference evidence="2 3" key="1">
    <citation type="submission" date="2018-10" db="EMBL/GenBank/DDBJ databases">
        <title>Comparative analysis of microorganisms from saline springs in Andes Mountain Range, Colombia.</title>
        <authorList>
            <person name="Rubin E."/>
        </authorList>
    </citation>
    <scope>NUCLEOTIDE SEQUENCE [LARGE SCALE GENOMIC DNA]</scope>
    <source>
        <strain evidence="2 3">USBA 36</strain>
    </source>
</reference>
<dbReference type="AlphaFoldDB" id="A0A420WAY1"/>
<protein>
    <submittedName>
        <fullName evidence="2">PadR family transcriptional regulator</fullName>
    </submittedName>
</protein>
<gene>
    <name evidence="2" type="ORF">BCL74_3476</name>
</gene>
<comment type="caution">
    <text evidence="2">The sequence shown here is derived from an EMBL/GenBank/DDBJ whole genome shotgun (WGS) entry which is preliminary data.</text>
</comment>
<dbReference type="Pfam" id="PF03551">
    <property type="entry name" value="PadR"/>
    <property type="match status" value="1"/>
</dbReference>
<dbReference type="InterPro" id="IPR005149">
    <property type="entry name" value="Tscrpt_reg_PadR_N"/>
</dbReference>
<evidence type="ECO:0000259" key="1">
    <source>
        <dbReference type="Pfam" id="PF03551"/>
    </source>
</evidence>
<dbReference type="PANTHER" id="PTHR43252">
    <property type="entry name" value="TRANSCRIPTIONAL REGULATOR YQJI"/>
    <property type="match status" value="1"/>
</dbReference>
<evidence type="ECO:0000313" key="2">
    <source>
        <dbReference type="EMBL" id="RKQ68157.1"/>
    </source>
</evidence>
<dbReference type="InterPro" id="IPR036390">
    <property type="entry name" value="WH_DNA-bd_sf"/>
</dbReference>
<dbReference type="SUPFAM" id="SSF46785">
    <property type="entry name" value="Winged helix' DNA-binding domain"/>
    <property type="match status" value="1"/>
</dbReference>
<sequence>MPRTSMHSRNADSRPSTDYTSPEYWNGLIKMGLSKFFILCVLYKQPLHGYEIAKRVESVTRGCCTPGEGTIYPVLRDFEAGGYVTVETEMVQGRERKVYALTDLGREAFRVAVGSWMGVTRCLQESHEMLVRDATAETQRSCRP</sequence>
<proteinExistence type="predicted"/>
<dbReference type="Proteomes" id="UP000277424">
    <property type="component" value="Unassembled WGS sequence"/>
</dbReference>
<evidence type="ECO:0000313" key="3">
    <source>
        <dbReference type="Proteomes" id="UP000277424"/>
    </source>
</evidence>
<feature type="domain" description="Transcription regulator PadR N-terminal" evidence="1">
    <location>
        <begin position="38"/>
        <end position="110"/>
    </location>
</feature>
<dbReference type="InterPro" id="IPR036388">
    <property type="entry name" value="WH-like_DNA-bd_sf"/>
</dbReference>
<organism evidence="2 3">
    <name type="scientific">Oceanibaculum indicum</name>
    <dbReference type="NCBI Taxonomy" id="526216"/>
    <lineage>
        <taxon>Bacteria</taxon>
        <taxon>Pseudomonadati</taxon>
        <taxon>Pseudomonadota</taxon>
        <taxon>Alphaproteobacteria</taxon>
        <taxon>Rhodospirillales</taxon>
        <taxon>Oceanibaculaceae</taxon>
        <taxon>Oceanibaculum</taxon>
    </lineage>
</organism>
<dbReference type="Gene3D" id="1.10.10.10">
    <property type="entry name" value="Winged helix-like DNA-binding domain superfamily/Winged helix DNA-binding domain"/>
    <property type="match status" value="1"/>
</dbReference>
<dbReference type="PANTHER" id="PTHR43252:SF6">
    <property type="entry name" value="NEGATIVE TRANSCRIPTION REGULATOR PADR"/>
    <property type="match status" value="1"/>
</dbReference>
<dbReference type="EMBL" id="RBIG01000004">
    <property type="protein sequence ID" value="RKQ68157.1"/>
    <property type="molecule type" value="Genomic_DNA"/>
</dbReference>